<evidence type="ECO:0000256" key="2">
    <source>
        <dbReference type="SAM" id="SignalP"/>
    </source>
</evidence>
<feature type="signal peptide" evidence="2">
    <location>
        <begin position="1"/>
        <end position="30"/>
    </location>
</feature>
<evidence type="ECO:0000313" key="3">
    <source>
        <dbReference type="EMBL" id="AKU95564.1"/>
    </source>
</evidence>
<protein>
    <submittedName>
        <fullName evidence="3">Uncharacterized protein</fullName>
    </submittedName>
</protein>
<organism evidence="3 4">
    <name type="scientific">Labilithrix luteola</name>
    <dbReference type="NCBI Taxonomy" id="1391654"/>
    <lineage>
        <taxon>Bacteria</taxon>
        <taxon>Pseudomonadati</taxon>
        <taxon>Myxococcota</taxon>
        <taxon>Polyangia</taxon>
        <taxon>Polyangiales</taxon>
        <taxon>Labilitrichaceae</taxon>
        <taxon>Labilithrix</taxon>
    </lineage>
</organism>
<dbReference type="EMBL" id="CP012333">
    <property type="protein sequence ID" value="AKU95564.1"/>
    <property type="molecule type" value="Genomic_DNA"/>
</dbReference>
<reference evidence="3 4" key="1">
    <citation type="submission" date="2015-08" db="EMBL/GenBank/DDBJ databases">
        <authorList>
            <person name="Babu N.S."/>
            <person name="Beckwith C.J."/>
            <person name="Beseler K.G."/>
            <person name="Brison A."/>
            <person name="Carone J.V."/>
            <person name="Caskin T.P."/>
            <person name="Diamond M."/>
            <person name="Durham M.E."/>
            <person name="Foxe J.M."/>
            <person name="Go M."/>
            <person name="Henderson B.A."/>
            <person name="Jones I.B."/>
            <person name="McGettigan J.A."/>
            <person name="Micheletti S.J."/>
            <person name="Nasrallah M.E."/>
            <person name="Ortiz D."/>
            <person name="Piller C.R."/>
            <person name="Privatt S.R."/>
            <person name="Schneider S.L."/>
            <person name="Sharp S."/>
            <person name="Smith T.C."/>
            <person name="Stanton J.D."/>
            <person name="Ullery H.E."/>
            <person name="Wilson R.J."/>
            <person name="Serrano M.G."/>
            <person name="Buck G."/>
            <person name="Lee V."/>
            <person name="Wang Y."/>
            <person name="Carvalho R."/>
            <person name="Voegtly L."/>
            <person name="Shi R."/>
            <person name="Duckworth R."/>
            <person name="Johnson A."/>
            <person name="Loviza R."/>
            <person name="Walstead R."/>
            <person name="Shah Z."/>
            <person name="Kiflezghi M."/>
            <person name="Wade K."/>
            <person name="Ball S.L."/>
            <person name="Bradley K.W."/>
            <person name="Asai D.J."/>
            <person name="Bowman C.A."/>
            <person name="Russell D.A."/>
            <person name="Pope W.H."/>
            <person name="Jacobs-Sera D."/>
            <person name="Hendrix R.W."/>
            <person name="Hatfull G.F."/>
        </authorList>
    </citation>
    <scope>NUCLEOTIDE SEQUENCE [LARGE SCALE GENOMIC DNA]</scope>
    <source>
        <strain evidence="3 4">DSM 27648</strain>
    </source>
</reference>
<keyword evidence="4" id="KW-1185">Reference proteome</keyword>
<proteinExistence type="predicted"/>
<dbReference type="AlphaFoldDB" id="A0A0K1PR21"/>
<accession>A0A0K1PR21</accession>
<feature type="compositionally biased region" description="Pro residues" evidence="1">
    <location>
        <begin position="168"/>
        <end position="182"/>
    </location>
</feature>
<feature type="compositionally biased region" description="Low complexity" evidence="1">
    <location>
        <begin position="154"/>
        <end position="167"/>
    </location>
</feature>
<dbReference type="Proteomes" id="UP000064967">
    <property type="component" value="Chromosome"/>
</dbReference>
<dbReference type="KEGG" id="llu:AKJ09_02228"/>
<gene>
    <name evidence="3" type="ORF">AKJ09_02228</name>
</gene>
<evidence type="ECO:0000256" key="1">
    <source>
        <dbReference type="SAM" id="MobiDB-lite"/>
    </source>
</evidence>
<feature type="region of interest" description="Disordered" evidence="1">
    <location>
        <begin position="122"/>
        <end position="182"/>
    </location>
</feature>
<sequence>MNRLCPATLVVAFVAPLAALTFGRASLAHAEPADIAFTWNVPDECPSRAHVLERVGEIAGGHMAEASHVEVDAKIVQTNAYAMTITIRRGGEVETRRATSASCAALGDAAAIIVALALDPSRGAGEPAAQTPPSSSSPLPPGGDLEHGAPVQAPAPSMFPASSATSQRPPPAPSTRPSPASPVKPFGLRAGAVFDVGTLPAPVFGVEARFMAVFGPVQLGLGGELFAPVRETYSAATGAGARFQLFDLGAFGCFAPTRGPWRVGACAGADATWMTLEGIGVRVPSSSTLSWPTVRAGALAEYTLTHQAFLFARADAVFALADRRAVLTTSTGDQTLHEVPVLALRLALGLRANIF</sequence>
<keyword evidence="2" id="KW-0732">Signal</keyword>
<name>A0A0K1PR21_9BACT</name>
<dbReference type="STRING" id="1391654.AKJ09_02228"/>
<feature type="chain" id="PRO_5005465888" evidence="2">
    <location>
        <begin position="31"/>
        <end position="355"/>
    </location>
</feature>
<evidence type="ECO:0000313" key="4">
    <source>
        <dbReference type="Proteomes" id="UP000064967"/>
    </source>
</evidence>